<sequence>MGRSYGVPVVVCEQDGRPVRFTWEGRLFVVRRILDHWVSLRAEWVPAAQRRPPERQCWRVRVGARAAQGVYELQHDVVDGEWRLARVWE</sequence>
<evidence type="ECO:0000313" key="2">
    <source>
        <dbReference type="EMBL" id="MBB4933323.1"/>
    </source>
</evidence>
<dbReference type="Proteomes" id="UP000523007">
    <property type="component" value="Unassembled WGS sequence"/>
</dbReference>
<evidence type="ECO:0000313" key="3">
    <source>
        <dbReference type="Proteomes" id="UP000523007"/>
    </source>
</evidence>
<comment type="caution">
    <text evidence="2">The sequence shown here is derived from an EMBL/GenBank/DDBJ whole genome shotgun (WGS) entry which is preliminary data.</text>
</comment>
<dbReference type="Pfam" id="PF20114">
    <property type="entry name" value="DUF6504"/>
    <property type="match status" value="1"/>
</dbReference>
<dbReference type="RefSeq" id="WP_184580949.1">
    <property type="nucleotide sequence ID" value="NZ_JACHJT010000001.1"/>
</dbReference>
<name>A0A7W7RKN0_9ACTN</name>
<protein>
    <recommendedName>
        <fullName evidence="1">DUF6504 domain-containing protein</fullName>
    </recommendedName>
</protein>
<dbReference type="EMBL" id="JACHJT010000001">
    <property type="protein sequence ID" value="MBB4933323.1"/>
    <property type="molecule type" value="Genomic_DNA"/>
</dbReference>
<accession>A0A7W7RKN0</accession>
<reference evidence="2 3" key="1">
    <citation type="submission" date="2020-08" db="EMBL/GenBank/DDBJ databases">
        <title>Sequencing the genomes of 1000 actinobacteria strains.</title>
        <authorList>
            <person name="Klenk H.-P."/>
        </authorList>
    </citation>
    <scope>NUCLEOTIDE SEQUENCE [LARGE SCALE GENOMIC DNA]</scope>
    <source>
        <strain evidence="2 3">DSM 102030</strain>
    </source>
</reference>
<proteinExistence type="predicted"/>
<dbReference type="InterPro" id="IPR045443">
    <property type="entry name" value="DUF6504"/>
</dbReference>
<dbReference type="AlphaFoldDB" id="A0A7W7RKN0"/>
<keyword evidence="3" id="KW-1185">Reference proteome</keyword>
<evidence type="ECO:0000259" key="1">
    <source>
        <dbReference type="Pfam" id="PF20114"/>
    </source>
</evidence>
<organism evidence="2 3">
    <name type="scientific">Lipingzhangella halophila</name>
    <dbReference type="NCBI Taxonomy" id="1783352"/>
    <lineage>
        <taxon>Bacteria</taxon>
        <taxon>Bacillati</taxon>
        <taxon>Actinomycetota</taxon>
        <taxon>Actinomycetes</taxon>
        <taxon>Streptosporangiales</taxon>
        <taxon>Nocardiopsidaceae</taxon>
        <taxon>Lipingzhangella</taxon>
    </lineage>
</organism>
<feature type="domain" description="DUF6504" evidence="1">
    <location>
        <begin position="12"/>
        <end position="88"/>
    </location>
</feature>
<gene>
    <name evidence="2" type="ORF">F4561_004143</name>
</gene>